<dbReference type="Proteomes" id="UP000298551">
    <property type="component" value="Chromosome"/>
</dbReference>
<proteinExistence type="predicted"/>
<dbReference type="EMBL" id="CP039371">
    <property type="protein sequence ID" value="QCI10796.1"/>
    <property type="molecule type" value="Genomic_DNA"/>
</dbReference>
<name>A0A4D6X4T7_PSEPU</name>
<dbReference type="AlphaFoldDB" id="A0A4D6X4T7"/>
<sequence>MRYETEAVRAYLHEALGPHGIDPDTVHVNEIAYVVDREVVRTRTLLEESLHWLEQGEEPTYDIGLIGLFHRPDTFEPEHRVEGLRLQDIERMIGRMLLALR</sequence>
<evidence type="ECO:0000313" key="2">
    <source>
        <dbReference type="Proteomes" id="UP000298551"/>
    </source>
</evidence>
<organism evidence="1 2">
    <name type="scientific">Pseudomonas putida</name>
    <name type="common">Arthrobacter siderocapsulatus</name>
    <dbReference type="NCBI Taxonomy" id="303"/>
    <lineage>
        <taxon>Bacteria</taxon>
        <taxon>Pseudomonadati</taxon>
        <taxon>Pseudomonadota</taxon>
        <taxon>Gammaproteobacteria</taxon>
        <taxon>Pseudomonadales</taxon>
        <taxon>Pseudomonadaceae</taxon>
        <taxon>Pseudomonas</taxon>
    </lineage>
</organism>
<gene>
    <name evidence="1" type="ORF">E6B08_04970</name>
</gene>
<dbReference type="RefSeq" id="WP_136913001.1">
    <property type="nucleotide sequence ID" value="NZ_CP039371.1"/>
</dbReference>
<reference evidence="2" key="1">
    <citation type="submission" date="2019-04" db="EMBL/GenBank/DDBJ databases">
        <title>Genome sequence of Pseudomonas putida 1290, an auxin catabolizing strain.</title>
        <authorList>
            <person name="Laird T.S."/>
            <person name="Leveau J.H.J."/>
        </authorList>
    </citation>
    <scope>NUCLEOTIDE SEQUENCE [LARGE SCALE GENOMIC DNA]</scope>
    <source>
        <strain evidence="2">1290</strain>
    </source>
</reference>
<protein>
    <submittedName>
        <fullName evidence="1">Uncharacterized protein</fullName>
    </submittedName>
</protein>
<dbReference type="OrthoDB" id="6892245at2"/>
<accession>A0A4D6X4T7</accession>
<evidence type="ECO:0000313" key="1">
    <source>
        <dbReference type="EMBL" id="QCI10796.1"/>
    </source>
</evidence>